<evidence type="ECO:0000313" key="10">
    <source>
        <dbReference type="EMBL" id="MEJ8814667.1"/>
    </source>
</evidence>
<dbReference type="PANTHER" id="PTHR10160:SF19">
    <property type="entry name" value="PROTON-TRANSLOCATING NAD(P)(+) TRANSHYDROGENASE"/>
    <property type="match status" value="1"/>
</dbReference>
<evidence type="ECO:0000259" key="8">
    <source>
        <dbReference type="SMART" id="SM01002"/>
    </source>
</evidence>
<evidence type="ECO:0000256" key="1">
    <source>
        <dbReference type="ARBA" id="ARBA00003943"/>
    </source>
</evidence>
<evidence type="ECO:0000259" key="9">
    <source>
        <dbReference type="SMART" id="SM01003"/>
    </source>
</evidence>
<name>A0ABU8VND5_9BURK</name>
<keyword evidence="3" id="KW-0547">Nucleotide-binding</keyword>
<evidence type="ECO:0000256" key="3">
    <source>
        <dbReference type="ARBA" id="ARBA00022741"/>
    </source>
</evidence>
<dbReference type="SMART" id="SM01002">
    <property type="entry name" value="AlaDh_PNT_C"/>
    <property type="match status" value="1"/>
</dbReference>
<dbReference type="EMBL" id="JBBKZU010000014">
    <property type="protein sequence ID" value="MEJ8814667.1"/>
    <property type="molecule type" value="Genomic_DNA"/>
</dbReference>
<dbReference type="NCBIfam" id="NF006942">
    <property type="entry name" value="PRK09424.1"/>
    <property type="match status" value="1"/>
</dbReference>
<keyword evidence="6" id="KW-0520">NAD</keyword>
<comment type="caution">
    <text evidence="10">The sequence shown here is derived from an EMBL/GenBank/DDBJ whole genome shotgun (WGS) entry which is preliminary data.</text>
</comment>
<dbReference type="GO" id="GO:0016491">
    <property type="term" value="F:oxidoreductase activity"/>
    <property type="evidence" value="ECO:0007669"/>
    <property type="project" value="UniProtKB-KW"/>
</dbReference>
<evidence type="ECO:0000256" key="5">
    <source>
        <dbReference type="ARBA" id="ARBA00022967"/>
    </source>
</evidence>
<dbReference type="SUPFAM" id="SSF51735">
    <property type="entry name" value="NAD(P)-binding Rossmann-fold domains"/>
    <property type="match status" value="1"/>
</dbReference>
<evidence type="ECO:0000256" key="2">
    <source>
        <dbReference type="ARBA" id="ARBA00012943"/>
    </source>
</evidence>
<accession>A0ABU8VND5</accession>
<dbReference type="InterPro" id="IPR036291">
    <property type="entry name" value="NAD(P)-bd_dom_sf"/>
</dbReference>
<evidence type="ECO:0000313" key="11">
    <source>
        <dbReference type="Proteomes" id="UP001365846"/>
    </source>
</evidence>
<reference evidence="10 11" key="1">
    <citation type="submission" date="2024-03" db="EMBL/GenBank/DDBJ databases">
        <title>Novel species of the genus Variovorax.</title>
        <authorList>
            <person name="Liu Q."/>
            <person name="Xin Y.-H."/>
        </authorList>
    </citation>
    <scope>NUCLEOTIDE SEQUENCE [LARGE SCALE GENOMIC DNA]</scope>
    <source>
        <strain evidence="10 11">KACC 18899</strain>
    </source>
</reference>
<dbReference type="Gene3D" id="3.40.50.720">
    <property type="entry name" value="NAD(P)-binding Rossmann-like Domain"/>
    <property type="match status" value="2"/>
</dbReference>
<dbReference type="Proteomes" id="UP001365846">
    <property type="component" value="Unassembled WGS sequence"/>
</dbReference>
<comment type="catalytic activity">
    <reaction evidence="7">
        <text>NAD(+) + NADPH + H(+)(in) = NADH + NADP(+) + H(+)(out)</text>
        <dbReference type="Rhea" id="RHEA:47992"/>
        <dbReference type="ChEBI" id="CHEBI:15378"/>
        <dbReference type="ChEBI" id="CHEBI:57540"/>
        <dbReference type="ChEBI" id="CHEBI:57783"/>
        <dbReference type="ChEBI" id="CHEBI:57945"/>
        <dbReference type="ChEBI" id="CHEBI:58349"/>
        <dbReference type="EC" id="7.1.1.1"/>
    </reaction>
</comment>
<dbReference type="InterPro" id="IPR007698">
    <property type="entry name" value="AlaDH/PNT_NAD(H)-bd"/>
</dbReference>
<organism evidence="10 11">
    <name type="scientific">Variovorax ureilyticus</name>
    <dbReference type="NCBI Taxonomy" id="1836198"/>
    <lineage>
        <taxon>Bacteria</taxon>
        <taxon>Pseudomonadati</taxon>
        <taxon>Pseudomonadota</taxon>
        <taxon>Betaproteobacteria</taxon>
        <taxon>Burkholderiales</taxon>
        <taxon>Comamonadaceae</taxon>
        <taxon>Variovorax</taxon>
    </lineage>
</organism>
<dbReference type="InterPro" id="IPR007886">
    <property type="entry name" value="AlaDH/PNT_N"/>
</dbReference>
<dbReference type="CDD" id="cd05304">
    <property type="entry name" value="Rubrum_tdh"/>
    <property type="match status" value="1"/>
</dbReference>
<proteinExistence type="predicted"/>
<dbReference type="Pfam" id="PF01262">
    <property type="entry name" value="AlaDh_PNT_C"/>
    <property type="match status" value="1"/>
</dbReference>
<dbReference type="SMART" id="SM01003">
    <property type="entry name" value="AlaDh_PNT_N"/>
    <property type="match status" value="1"/>
</dbReference>
<evidence type="ECO:0000256" key="6">
    <source>
        <dbReference type="ARBA" id="ARBA00023027"/>
    </source>
</evidence>
<keyword evidence="4" id="KW-0521">NADP</keyword>
<feature type="domain" description="Alanine dehydrogenase/pyridine nucleotide transhydrogenase N-terminal" evidence="9">
    <location>
        <begin position="4"/>
        <end position="136"/>
    </location>
</feature>
<keyword evidence="10" id="KW-0560">Oxidoreductase</keyword>
<dbReference type="Pfam" id="PF05222">
    <property type="entry name" value="AlaDh_PNT_N"/>
    <property type="match status" value="1"/>
</dbReference>
<evidence type="ECO:0000256" key="4">
    <source>
        <dbReference type="ARBA" id="ARBA00022857"/>
    </source>
</evidence>
<protein>
    <recommendedName>
        <fullName evidence="2">proton-translocating NAD(P)(+) transhydrogenase</fullName>
        <ecNumber evidence="2">7.1.1.1</ecNumber>
    </recommendedName>
</protein>
<dbReference type="RefSeq" id="WP_340359897.1">
    <property type="nucleotide sequence ID" value="NZ_JBBKZU010000014.1"/>
</dbReference>
<sequence length="380" mass="39367">MFIGVPAETAPGETRVAVTAETAKKLVAQGHTVRVQSGAGTVASVTDAAYQAAGAEITDAEGAFGCEIVLKVRSPSEAELALMKPAAVLVGMLNPFDAEGLQRLATAGLTSFALEAAPRTTRAQSMDVLSSQANIAGYKAVMMAADKYQRFFPMLMTAAGTVKAARVVILGVGVAGLQAIATAKRLGAVIEASDVRPSVKEQVESLGAKFIDVPYETAEEKEAAEGVGGYARPMPQSWLDRQKVEVAKRVALADVVISTALIPGRAAPTLITEDMVKAMKPGSVIVDIAAGKGPVNPDGGVGGNCPLSEADKTVIKHGVTLIGETNLPALVAADASSLYARNVLDFLKLVLPKEGGIKIDLEDDIVAACRMTQDGQVTKK</sequence>
<evidence type="ECO:0000256" key="7">
    <source>
        <dbReference type="ARBA" id="ARBA00048202"/>
    </source>
</evidence>
<feature type="domain" description="Alanine dehydrogenase/pyridine nucleotide transhydrogenase NAD(H)-binding" evidence="8">
    <location>
        <begin position="145"/>
        <end position="323"/>
    </location>
</feature>
<gene>
    <name evidence="10" type="ORF">WKW77_26585</name>
</gene>
<keyword evidence="5" id="KW-1278">Translocase</keyword>
<dbReference type="SUPFAM" id="SSF52283">
    <property type="entry name" value="Formate/glycerate dehydrogenase catalytic domain-like"/>
    <property type="match status" value="1"/>
</dbReference>
<dbReference type="EC" id="7.1.1.1" evidence="2"/>
<comment type="function">
    <text evidence="1">The transhydrogenation between NADH and NADP is coupled to respiration and ATP hydrolysis and functions as a proton pump across the membrane.</text>
</comment>
<keyword evidence="11" id="KW-1185">Reference proteome</keyword>
<dbReference type="PANTHER" id="PTHR10160">
    <property type="entry name" value="NAD(P) TRANSHYDROGENASE"/>
    <property type="match status" value="1"/>
</dbReference>